<name>A0ABW0X7Z2_9ACTN</name>
<dbReference type="NCBIfam" id="TIGR01552">
    <property type="entry name" value="phd_fam"/>
    <property type="match status" value="1"/>
</dbReference>
<comment type="similarity">
    <text evidence="1">Belongs to the phD/YefM antitoxin family.</text>
</comment>
<accession>A0ABW0X7Z2</accession>
<keyword evidence="3" id="KW-1185">Reference proteome</keyword>
<gene>
    <name evidence="2" type="ORF">ACFP3U_16750</name>
</gene>
<dbReference type="EMBL" id="JBHSOF010000019">
    <property type="protein sequence ID" value="MFC5664630.1"/>
    <property type="molecule type" value="Genomic_DNA"/>
</dbReference>
<sequence>MTATEASRSFAAVLDSAEHGETIVVTRGGRRIAVIGPAPVGNGAALNDVLRRFQPDDDFAADIASARSVLEDKVAEWPVD</sequence>
<dbReference type="InterPro" id="IPR036165">
    <property type="entry name" value="YefM-like_sf"/>
</dbReference>
<proteinExistence type="inferred from homology"/>
<protein>
    <submittedName>
        <fullName evidence="2">Type II toxin-antitoxin system Phd/YefM family antitoxin</fullName>
    </submittedName>
</protein>
<reference evidence="3" key="1">
    <citation type="journal article" date="2019" name="Int. J. Syst. Evol. Microbiol.">
        <title>The Global Catalogue of Microorganisms (GCM) 10K type strain sequencing project: providing services to taxonomists for standard genome sequencing and annotation.</title>
        <authorList>
            <consortium name="The Broad Institute Genomics Platform"/>
            <consortium name="The Broad Institute Genome Sequencing Center for Infectious Disease"/>
            <person name="Wu L."/>
            <person name="Ma J."/>
        </authorList>
    </citation>
    <scope>NUCLEOTIDE SEQUENCE [LARGE SCALE GENOMIC DNA]</scope>
    <source>
        <strain evidence="3">CGMCC 4.1437</strain>
    </source>
</reference>
<dbReference type="SUPFAM" id="SSF143120">
    <property type="entry name" value="YefM-like"/>
    <property type="match status" value="1"/>
</dbReference>
<organism evidence="2 3">
    <name type="scientific">Kitasatospora misakiensis</name>
    <dbReference type="NCBI Taxonomy" id="67330"/>
    <lineage>
        <taxon>Bacteria</taxon>
        <taxon>Bacillati</taxon>
        <taxon>Actinomycetota</taxon>
        <taxon>Actinomycetes</taxon>
        <taxon>Kitasatosporales</taxon>
        <taxon>Streptomycetaceae</taxon>
        <taxon>Kitasatospora</taxon>
    </lineage>
</organism>
<evidence type="ECO:0000256" key="1">
    <source>
        <dbReference type="ARBA" id="ARBA00009981"/>
    </source>
</evidence>
<comment type="caution">
    <text evidence="2">The sequence shown here is derived from an EMBL/GenBank/DDBJ whole genome shotgun (WGS) entry which is preliminary data.</text>
</comment>
<evidence type="ECO:0000313" key="3">
    <source>
        <dbReference type="Proteomes" id="UP001595975"/>
    </source>
</evidence>
<dbReference type="RefSeq" id="WP_380226326.1">
    <property type="nucleotide sequence ID" value="NZ_JBHSOF010000019.1"/>
</dbReference>
<evidence type="ECO:0000313" key="2">
    <source>
        <dbReference type="EMBL" id="MFC5664630.1"/>
    </source>
</evidence>
<dbReference type="Proteomes" id="UP001595975">
    <property type="component" value="Unassembled WGS sequence"/>
</dbReference>
<dbReference type="Gene3D" id="3.40.1620.10">
    <property type="entry name" value="YefM-like domain"/>
    <property type="match status" value="1"/>
</dbReference>